<keyword evidence="2" id="KW-0812">Transmembrane</keyword>
<feature type="transmembrane region" description="Helical" evidence="2">
    <location>
        <begin position="47"/>
        <end position="66"/>
    </location>
</feature>
<evidence type="ECO:0000313" key="4">
    <source>
        <dbReference type="Proteomes" id="UP000644727"/>
    </source>
</evidence>
<dbReference type="Pfam" id="PF14017">
    <property type="entry name" value="DUF4233"/>
    <property type="match status" value="1"/>
</dbReference>
<keyword evidence="2" id="KW-1133">Transmembrane helix</keyword>
<accession>A0ABR9VZQ0</accession>
<dbReference type="EMBL" id="JADEYR010000004">
    <property type="protein sequence ID" value="MBE9403673.1"/>
    <property type="molecule type" value="Genomic_DNA"/>
</dbReference>
<comment type="caution">
    <text evidence="3">The sequence shown here is derived from an EMBL/GenBank/DDBJ whole genome shotgun (WGS) entry which is preliminary data.</text>
</comment>
<keyword evidence="2" id="KW-0472">Membrane</keyword>
<feature type="transmembrane region" description="Helical" evidence="2">
    <location>
        <begin position="73"/>
        <end position="106"/>
    </location>
</feature>
<evidence type="ECO:0000256" key="1">
    <source>
        <dbReference type="SAM" id="MobiDB-lite"/>
    </source>
</evidence>
<protein>
    <submittedName>
        <fullName evidence="3">DUF4233 domain-containing protein</fullName>
    </submittedName>
</protein>
<evidence type="ECO:0000313" key="3">
    <source>
        <dbReference type="EMBL" id="MBE9403673.1"/>
    </source>
</evidence>
<name>A0ABR9VZQ0_9MICO</name>
<dbReference type="InterPro" id="IPR025327">
    <property type="entry name" value="DUF4233"/>
</dbReference>
<proteinExistence type="predicted"/>
<dbReference type="Proteomes" id="UP000644727">
    <property type="component" value="Unassembled WGS sequence"/>
</dbReference>
<reference evidence="3 4" key="1">
    <citation type="submission" date="2020-10" db="EMBL/GenBank/DDBJ databases">
        <title>Draft genome and description of Brachybacterium epidermidis sp nov.</title>
        <authorList>
            <person name="Boxberger M."/>
            <person name="La Scola B."/>
        </authorList>
    </citation>
    <scope>NUCLEOTIDE SEQUENCE [LARGE SCALE GENOMIC DNA]</scope>
    <source>
        <strain evidence="3 4">Marseille-Q2903</strain>
    </source>
</reference>
<organism evidence="3 4">
    <name type="scientific">Brachybacterium epidermidis</name>
    <dbReference type="NCBI Taxonomy" id="2781983"/>
    <lineage>
        <taxon>Bacteria</taxon>
        <taxon>Bacillati</taxon>
        <taxon>Actinomycetota</taxon>
        <taxon>Actinomycetes</taxon>
        <taxon>Micrococcales</taxon>
        <taxon>Dermabacteraceae</taxon>
        <taxon>Brachybacterium</taxon>
    </lineage>
</organism>
<gene>
    <name evidence="3" type="ORF">IOE58_05555</name>
</gene>
<sequence>MTRFLEPSSRAHGAQRILGATVLVVEAFVVLFAVLVAHQLVPDQRAFTWSWGLLTSVALVACSGMLKRGAVPYYIGAVLQVPVILLGVQVPAMWAVGVIFAILYVYSVVKGHQLDGEKDAIDAAHWRAEASAEGSAAGPGPDASASGGGATEAERSRQSHRPPRA</sequence>
<feature type="region of interest" description="Disordered" evidence="1">
    <location>
        <begin position="131"/>
        <end position="165"/>
    </location>
</feature>
<evidence type="ECO:0000256" key="2">
    <source>
        <dbReference type="SAM" id="Phobius"/>
    </source>
</evidence>
<dbReference type="RefSeq" id="WP_193865423.1">
    <property type="nucleotide sequence ID" value="NZ_JADEYR010000004.1"/>
</dbReference>
<keyword evidence="4" id="KW-1185">Reference proteome</keyword>
<feature type="transmembrane region" description="Helical" evidence="2">
    <location>
        <begin position="20"/>
        <end position="41"/>
    </location>
</feature>
<feature type="compositionally biased region" description="Low complexity" evidence="1">
    <location>
        <begin position="131"/>
        <end position="145"/>
    </location>
</feature>